<name>A0A0A3Z9I0_9GAMM</name>
<keyword evidence="1" id="KW-1133">Transmembrane helix</keyword>
<dbReference type="AlphaFoldDB" id="A0A0A3Z9I0"/>
<dbReference type="eggNOG" id="ENOG5033R8N">
    <property type="taxonomic scope" value="Bacteria"/>
</dbReference>
<feature type="transmembrane region" description="Helical" evidence="1">
    <location>
        <begin position="431"/>
        <end position="454"/>
    </location>
</feature>
<reference evidence="2 3" key="1">
    <citation type="submission" date="2014-10" db="EMBL/GenBank/DDBJ databases">
        <title>Genome sequence of Erwinia typographi M043b.</title>
        <authorList>
            <person name="Chan K.-G."/>
            <person name="Tan W.-S."/>
        </authorList>
    </citation>
    <scope>NUCLEOTIDE SEQUENCE [LARGE SCALE GENOMIC DNA]</scope>
    <source>
        <strain evidence="2 3">M043b</strain>
    </source>
</reference>
<gene>
    <name evidence="2" type="ORF">NG99_03065</name>
</gene>
<evidence type="ECO:0000313" key="2">
    <source>
        <dbReference type="EMBL" id="KGT95505.1"/>
    </source>
</evidence>
<keyword evidence="3" id="KW-1185">Reference proteome</keyword>
<feature type="transmembrane region" description="Helical" evidence="1">
    <location>
        <begin position="17"/>
        <end position="39"/>
    </location>
</feature>
<comment type="caution">
    <text evidence="2">The sequence shown here is derived from an EMBL/GenBank/DDBJ whole genome shotgun (WGS) entry which is preliminary data.</text>
</comment>
<feature type="transmembrane region" description="Helical" evidence="1">
    <location>
        <begin position="51"/>
        <end position="75"/>
    </location>
</feature>
<evidence type="ECO:0000313" key="3">
    <source>
        <dbReference type="Proteomes" id="UP000030351"/>
    </source>
</evidence>
<dbReference type="EMBL" id="JRUQ01000014">
    <property type="protein sequence ID" value="KGT95505.1"/>
    <property type="molecule type" value="Genomic_DNA"/>
</dbReference>
<evidence type="ECO:0000256" key="1">
    <source>
        <dbReference type="SAM" id="Phobius"/>
    </source>
</evidence>
<keyword evidence="1" id="KW-0472">Membrane</keyword>
<dbReference type="RefSeq" id="WP_034888312.1">
    <property type="nucleotide sequence ID" value="NZ_JRUQ01000014.1"/>
</dbReference>
<dbReference type="Proteomes" id="UP000030351">
    <property type="component" value="Unassembled WGS sequence"/>
</dbReference>
<protein>
    <submittedName>
        <fullName evidence="2">Uncharacterized protein</fullName>
    </submittedName>
</protein>
<keyword evidence="1" id="KW-0812">Transmembrane</keyword>
<dbReference type="STRING" id="371042.NG99_03065"/>
<proteinExistence type="predicted"/>
<organism evidence="2 3">
    <name type="scientific">Erwinia typographi</name>
    <dbReference type="NCBI Taxonomy" id="371042"/>
    <lineage>
        <taxon>Bacteria</taxon>
        <taxon>Pseudomonadati</taxon>
        <taxon>Pseudomonadota</taxon>
        <taxon>Gammaproteobacteria</taxon>
        <taxon>Enterobacterales</taxon>
        <taxon>Erwiniaceae</taxon>
        <taxon>Erwinia</taxon>
    </lineage>
</organism>
<dbReference type="OrthoDB" id="6501337at2"/>
<accession>A0A0A3Z9I0</accession>
<sequence>MGWSLPEVPEKETVPNWSPWICLLIIILGLFIGLLVAVLKSPATGLPSLSSGYWLPLTIWTFAGITAAITVYSFWCEVLATRVWNWNEWCRNMRLAWRIRAHQHLAILSHVFITAEPGLLSRLAHTQEEDRSDTPPLTLLPGEPLTPGISRFEQLLRHLISRITPSLLRRYPSGPLQIIVQTNGGDKDRESLSFHRIWTAAPLPWKAGIHFQDAGASFGDWNQFVGEIKRPVLVLAMYYRVPDDVMPEFACALFLMPPSMLEQGEHKNALRLFRAMPLSTRMLATELSELRDMALTPATRKHLVWHCGLSDAPRQSMSRVLNDLSVPLYEGIGTGGVIDYDSACARYGGLAGWSAIGAAADMAAYGPVCQWLFIGGEHDAWAVTLGNAAPAVGHDHYVVPAPFPGGSVLMALLLNTGLYSLMLQCFPSTALSWPGITLLLLSLTVTLPGGAILLRRATARLQRPVFIRAARQSGKE</sequence>